<dbReference type="InterPro" id="IPR007176">
    <property type="entry name" value="DUF365"/>
</dbReference>
<keyword evidence="2" id="KW-1185">Reference proteome</keyword>
<dbReference type="Proteomes" id="UP001492541">
    <property type="component" value="Chromosome"/>
</dbReference>
<dbReference type="Pfam" id="PF04033">
    <property type="entry name" value="DUF365"/>
    <property type="match status" value="1"/>
</dbReference>
<dbReference type="Gene3D" id="2.30.130.30">
    <property type="entry name" value="Hypothetical protein"/>
    <property type="match status" value="1"/>
</dbReference>
<sequence length="143" mass="17072">MPRIAGVTYPIPKPCVNRFFEKDKNVFVKPATVWKQLKPGMKFVFYQSREDTGFVGEAIIKNIEVVEDPLRIFDRYGDRVFLTKDELKEYVKSQEKWRSGWRSRGQQKKKLWLVIELENIRKYDRPVKPKKFVPVSGQYLKEE</sequence>
<name>A0ABZ3H081_GEOAI</name>
<accession>A0ABZ3H081</accession>
<reference evidence="1 2" key="1">
    <citation type="submission" date="2021-11" db="EMBL/GenBank/DDBJ databases">
        <title>Whole genome of Geoglobus acetivorans.</title>
        <authorList>
            <person name="Liu D."/>
        </authorList>
    </citation>
    <scope>NUCLEOTIDE SEQUENCE [LARGE SCALE GENOMIC DNA]</scope>
    <source>
        <strain evidence="1 2">SBH6</strain>
    </source>
</reference>
<organism evidence="1 2">
    <name type="scientific">Geoglobus acetivorans</name>
    <dbReference type="NCBI Taxonomy" id="565033"/>
    <lineage>
        <taxon>Archaea</taxon>
        <taxon>Methanobacteriati</taxon>
        <taxon>Methanobacteriota</taxon>
        <taxon>Archaeoglobi</taxon>
        <taxon>Archaeoglobales</taxon>
        <taxon>Archaeoglobaceae</taxon>
        <taxon>Geoglobus</taxon>
    </lineage>
</organism>
<gene>
    <name evidence="1" type="ORF">LPQ35_07090</name>
</gene>
<protein>
    <submittedName>
        <fullName evidence="1">DUF365 domain-containing protein</fullName>
    </submittedName>
</protein>
<dbReference type="EMBL" id="CP087714">
    <property type="protein sequence ID" value="XAT63020.1"/>
    <property type="molecule type" value="Genomic_DNA"/>
</dbReference>
<dbReference type="RefSeq" id="WP_193808178.1">
    <property type="nucleotide sequence ID" value="NZ_CP087714.1"/>
</dbReference>
<evidence type="ECO:0000313" key="2">
    <source>
        <dbReference type="Proteomes" id="UP001492541"/>
    </source>
</evidence>
<proteinExistence type="predicted"/>
<evidence type="ECO:0000313" key="1">
    <source>
        <dbReference type="EMBL" id="XAT63020.1"/>
    </source>
</evidence>
<dbReference type="GeneID" id="90449441"/>
<dbReference type="PIRSF" id="PIRSF006031">
    <property type="entry name" value="UCP006031"/>
    <property type="match status" value="1"/>
</dbReference>